<evidence type="ECO:0000259" key="1">
    <source>
        <dbReference type="Pfam" id="PF00462"/>
    </source>
</evidence>
<name>A0A537LJ97_9BACT</name>
<evidence type="ECO:0000313" key="2">
    <source>
        <dbReference type="EMBL" id="TMJ08089.1"/>
    </source>
</evidence>
<dbReference type="AlphaFoldDB" id="A0A537LJ97"/>
<dbReference type="Proteomes" id="UP000318661">
    <property type="component" value="Unassembled WGS sequence"/>
</dbReference>
<sequence length="64" mass="7073">MFCGRVKEFLHQKGVSFVEKDVSRDDAVLDELLQKGLAATPVTVIDGEAVVGFNRQRLEQLLGV</sequence>
<evidence type="ECO:0000313" key="3">
    <source>
        <dbReference type="Proteomes" id="UP000318661"/>
    </source>
</evidence>
<comment type="caution">
    <text evidence="2">The sequence shown here is derived from an EMBL/GenBank/DDBJ whole genome shotgun (WGS) entry which is preliminary data.</text>
</comment>
<accession>A0A537LJ97</accession>
<proteinExistence type="predicted"/>
<organism evidence="2 3">
    <name type="scientific">Candidatus Segetimicrobium genomatis</name>
    <dbReference type="NCBI Taxonomy" id="2569760"/>
    <lineage>
        <taxon>Bacteria</taxon>
        <taxon>Bacillati</taxon>
        <taxon>Candidatus Sysuimicrobiota</taxon>
        <taxon>Candidatus Sysuimicrobiia</taxon>
        <taxon>Candidatus Sysuimicrobiales</taxon>
        <taxon>Candidatus Segetimicrobiaceae</taxon>
        <taxon>Candidatus Segetimicrobium</taxon>
    </lineage>
</organism>
<dbReference type="InterPro" id="IPR002109">
    <property type="entry name" value="Glutaredoxin"/>
</dbReference>
<dbReference type="InterPro" id="IPR036249">
    <property type="entry name" value="Thioredoxin-like_sf"/>
</dbReference>
<gene>
    <name evidence="2" type="ORF">E6G99_05110</name>
</gene>
<reference evidence="2 3" key="1">
    <citation type="journal article" date="2019" name="Nat. Microbiol.">
        <title>Mediterranean grassland soil C-N compound turnover is dependent on rainfall and depth, and is mediated by genomically divergent microorganisms.</title>
        <authorList>
            <person name="Diamond S."/>
            <person name="Andeer P.F."/>
            <person name="Li Z."/>
            <person name="Crits-Christoph A."/>
            <person name="Burstein D."/>
            <person name="Anantharaman K."/>
            <person name="Lane K.R."/>
            <person name="Thomas B.C."/>
            <person name="Pan C."/>
            <person name="Northen T.R."/>
            <person name="Banfield J.F."/>
        </authorList>
    </citation>
    <scope>NUCLEOTIDE SEQUENCE [LARGE SCALE GENOMIC DNA]</scope>
    <source>
        <strain evidence="2">NP_2</strain>
    </source>
</reference>
<dbReference type="CDD" id="cd02976">
    <property type="entry name" value="NrdH"/>
    <property type="match status" value="1"/>
</dbReference>
<feature type="domain" description="Glutaredoxin" evidence="1">
    <location>
        <begin position="2"/>
        <end position="50"/>
    </location>
</feature>
<dbReference type="EMBL" id="VBAJ01000127">
    <property type="protein sequence ID" value="TMJ08089.1"/>
    <property type="molecule type" value="Genomic_DNA"/>
</dbReference>
<dbReference type="Gene3D" id="3.40.30.10">
    <property type="entry name" value="Glutaredoxin"/>
    <property type="match status" value="1"/>
</dbReference>
<dbReference type="Pfam" id="PF00462">
    <property type="entry name" value="Glutaredoxin"/>
    <property type="match status" value="1"/>
</dbReference>
<dbReference type="SUPFAM" id="SSF52833">
    <property type="entry name" value="Thioredoxin-like"/>
    <property type="match status" value="1"/>
</dbReference>
<protein>
    <submittedName>
        <fullName evidence="2">Glutaredoxin family protein</fullName>
    </submittedName>
</protein>
<dbReference type="PROSITE" id="PS51354">
    <property type="entry name" value="GLUTAREDOXIN_2"/>
    <property type="match status" value="1"/>
</dbReference>